<dbReference type="Pfam" id="PF24883">
    <property type="entry name" value="NPHP3_N"/>
    <property type="match status" value="1"/>
</dbReference>
<organism evidence="4 5">
    <name type="scientific">Rhynchosporium agropyri</name>
    <dbReference type="NCBI Taxonomy" id="914238"/>
    <lineage>
        <taxon>Eukaryota</taxon>
        <taxon>Fungi</taxon>
        <taxon>Dikarya</taxon>
        <taxon>Ascomycota</taxon>
        <taxon>Pezizomycotina</taxon>
        <taxon>Leotiomycetes</taxon>
        <taxon>Helotiales</taxon>
        <taxon>Ploettnerulaceae</taxon>
        <taxon>Rhynchosporium</taxon>
    </lineage>
</organism>
<dbReference type="PANTHER" id="PTHR10039">
    <property type="entry name" value="AMELOGENIN"/>
    <property type="match status" value="1"/>
</dbReference>
<dbReference type="AlphaFoldDB" id="A0A1E1K2R9"/>
<protein>
    <recommendedName>
        <fullName evidence="3">NACHT domain-containing protein</fullName>
    </recommendedName>
</protein>
<evidence type="ECO:0000259" key="3">
    <source>
        <dbReference type="PROSITE" id="PS50837"/>
    </source>
</evidence>
<proteinExistence type="predicted"/>
<dbReference type="InterPro" id="IPR056884">
    <property type="entry name" value="NPHP3-like_N"/>
</dbReference>
<name>A0A1E1K2R9_9HELO</name>
<dbReference type="EMBL" id="FJUX01000012">
    <property type="protein sequence ID" value="CZS92415.1"/>
    <property type="molecule type" value="Genomic_DNA"/>
</dbReference>
<sequence length="182" mass="19995">MKELGKAIKVIKKLPSSRAEAKGSITQTSSGSGDNIGHSGSGNNYGGHSYHIQNSGDMYYGNNNTNACLQDLRITDPRDNKKRIEETKGSLLTDSYRWILGNPDFQQWHNGEQSKLLWVRGDPGKGKTILLCGIIDELTKTANAAPASGRCLVSYFFCQAIEPRFNNTTAVLRGLIYLLADQ</sequence>
<evidence type="ECO:0000256" key="2">
    <source>
        <dbReference type="SAM" id="MobiDB-lite"/>
    </source>
</evidence>
<gene>
    <name evidence="4" type="ORF">RAG0_02870</name>
</gene>
<feature type="domain" description="NACHT" evidence="3">
    <location>
        <begin position="115"/>
        <end position="182"/>
    </location>
</feature>
<feature type="compositionally biased region" description="Polar residues" evidence="2">
    <location>
        <begin position="24"/>
        <end position="33"/>
    </location>
</feature>
<feature type="region of interest" description="Disordered" evidence="2">
    <location>
        <begin position="18"/>
        <end position="42"/>
    </location>
</feature>
<dbReference type="PANTHER" id="PTHR10039:SF14">
    <property type="entry name" value="NACHT DOMAIN-CONTAINING PROTEIN"/>
    <property type="match status" value="1"/>
</dbReference>
<evidence type="ECO:0000313" key="5">
    <source>
        <dbReference type="Proteomes" id="UP000178912"/>
    </source>
</evidence>
<evidence type="ECO:0000256" key="1">
    <source>
        <dbReference type="ARBA" id="ARBA00022737"/>
    </source>
</evidence>
<dbReference type="OrthoDB" id="3561816at2759"/>
<keyword evidence="5" id="KW-1185">Reference proteome</keyword>
<reference evidence="5" key="1">
    <citation type="submission" date="2016-03" db="EMBL/GenBank/DDBJ databases">
        <authorList>
            <person name="Guldener U."/>
        </authorList>
    </citation>
    <scope>NUCLEOTIDE SEQUENCE [LARGE SCALE GENOMIC DNA]</scope>
    <source>
        <strain evidence="5">04CH-RAC-A.6.1</strain>
    </source>
</reference>
<accession>A0A1E1K2R9</accession>
<dbReference type="PROSITE" id="PS50837">
    <property type="entry name" value="NACHT"/>
    <property type="match status" value="1"/>
</dbReference>
<keyword evidence="1" id="KW-0677">Repeat</keyword>
<dbReference type="Proteomes" id="UP000178912">
    <property type="component" value="Unassembled WGS sequence"/>
</dbReference>
<evidence type="ECO:0000313" key="4">
    <source>
        <dbReference type="EMBL" id="CZS92415.1"/>
    </source>
</evidence>
<dbReference type="InterPro" id="IPR007111">
    <property type="entry name" value="NACHT_NTPase"/>
</dbReference>